<dbReference type="Proteomes" id="UP000887222">
    <property type="component" value="Unassembled WGS sequence"/>
</dbReference>
<dbReference type="InterPro" id="IPR018303">
    <property type="entry name" value="ATPase_P-typ_P_site"/>
</dbReference>
<evidence type="ECO:0000256" key="6">
    <source>
        <dbReference type="ARBA" id="ARBA00022840"/>
    </source>
</evidence>
<comment type="caution">
    <text evidence="14">The sequence shown here is derived from an EMBL/GenBank/DDBJ whole genome shotgun (WGS) entry which is preliminary data.</text>
</comment>
<evidence type="ECO:0000259" key="13">
    <source>
        <dbReference type="Pfam" id="PF19335"/>
    </source>
</evidence>
<reference evidence="14 15" key="1">
    <citation type="journal article" date="2022" name="Int. J. Syst. Evol. Microbiol.">
        <title>Noviherbaspirillum aridicola sp. nov., isolated from an arid soil in Pakistan.</title>
        <authorList>
            <person name="Khan I.U."/>
            <person name="Saqib M."/>
            <person name="Amin A."/>
            <person name="Hussain F."/>
            <person name="Li L."/>
            <person name="Liu Y.H."/>
            <person name="Fang B.Z."/>
            <person name="Ahmed I."/>
            <person name="Li W.J."/>
        </authorList>
    </citation>
    <scope>NUCLEOTIDE SEQUENCE [LARGE SCALE GENOMIC DNA]</scope>
    <source>
        <strain evidence="14 15">NCCP-691</strain>
    </source>
</reference>
<feature type="transmembrane region" description="Helical" evidence="10">
    <location>
        <begin position="174"/>
        <end position="192"/>
    </location>
</feature>
<dbReference type="InterPro" id="IPR023214">
    <property type="entry name" value="HAD_sf"/>
</dbReference>
<dbReference type="Pfam" id="PF00122">
    <property type="entry name" value="E1-E2_ATPase"/>
    <property type="match status" value="1"/>
</dbReference>
<evidence type="ECO:0000256" key="5">
    <source>
        <dbReference type="ARBA" id="ARBA00022741"/>
    </source>
</evidence>
<feature type="transmembrane region" description="Helical" evidence="10">
    <location>
        <begin position="323"/>
        <end position="349"/>
    </location>
</feature>
<dbReference type="InterPro" id="IPR059000">
    <property type="entry name" value="ATPase_P-type_domA"/>
</dbReference>
<feature type="domain" description="P-type ATPase A" evidence="12">
    <location>
        <begin position="210"/>
        <end position="310"/>
    </location>
</feature>
<feature type="transmembrane region" description="Helical" evidence="10">
    <location>
        <begin position="671"/>
        <end position="690"/>
    </location>
</feature>
<dbReference type="NCBIfam" id="TIGR01494">
    <property type="entry name" value="ATPase_P-type"/>
    <property type="match status" value="1"/>
</dbReference>
<evidence type="ECO:0000256" key="2">
    <source>
        <dbReference type="ARBA" id="ARBA00006024"/>
    </source>
</evidence>
<feature type="transmembrane region" description="Helical" evidence="10">
    <location>
        <begin position="138"/>
        <end position="162"/>
    </location>
</feature>
<comment type="subcellular location">
    <subcellularLocation>
        <location evidence="10">Cell membrane</location>
    </subcellularLocation>
    <subcellularLocation>
        <location evidence="1">Endomembrane system</location>
        <topology evidence="1">Multi-pass membrane protein</topology>
    </subcellularLocation>
</comment>
<dbReference type="InterPro" id="IPR036412">
    <property type="entry name" value="HAD-like_sf"/>
</dbReference>
<evidence type="ECO:0000256" key="8">
    <source>
        <dbReference type="ARBA" id="ARBA00022989"/>
    </source>
</evidence>
<keyword evidence="5 10" id="KW-0547">Nucleotide-binding</keyword>
<evidence type="ECO:0000256" key="10">
    <source>
        <dbReference type="RuleBase" id="RU362081"/>
    </source>
</evidence>
<evidence type="ECO:0000256" key="4">
    <source>
        <dbReference type="ARBA" id="ARBA00022723"/>
    </source>
</evidence>
<evidence type="ECO:0000256" key="3">
    <source>
        <dbReference type="ARBA" id="ARBA00022692"/>
    </source>
</evidence>
<feature type="transmembrane region" description="Helical" evidence="10">
    <location>
        <begin position="696"/>
        <end position="718"/>
    </location>
</feature>
<evidence type="ECO:0000259" key="12">
    <source>
        <dbReference type="Pfam" id="PF00122"/>
    </source>
</evidence>
<dbReference type="Gene3D" id="3.40.50.1000">
    <property type="entry name" value="HAD superfamily/HAD-like"/>
    <property type="match status" value="1"/>
</dbReference>
<organism evidence="14 15">
    <name type="scientific">Noviherbaspirillum aridicola</name>
    <dbReference type="NCBI Taxonomy" id="2849687"/>
    <lineage>
        <taxon>Bacteria</taxon>
        <taxon>Pseudomonadati</taxon>
        <taxon>Pseudomonadota</taxon>
        <taxon>Betaproteobacteria</taxon>
        <taxon>Burkholderiales</taxon>
        <taxon>Oxalobacteraceae</taxon>
        <taxon>Noviherbaspirillum</taxon>
    </lineage>
</organism>
<dbReference type="SUPFAM" id="SSF56784">
    <property type="entry name" value="HAD-like"/>
    <property type="match status" value="1"/>
</dbReference>
<dbReference type="SFLD" id="SFLDS00003">
    <property type="entry name" value="Haloacid_Dehalogenase"/>
    <property type="match status" value="1"/>
</dbReference>
<dbReference type="SUPFAM" id="SSF81653">
    <property type="entry name" value="Calcium ATPase, transduction domain A"/>
    <property type="match status" value="1"/>
</dbReference>
<feature type="transmembrane region" description="Helical" evidence="10">
    <location>
        <begin position="77"/>
        <end position="96"/>
    </location>
</feature>
<feature type="domain" description="Heavy metal binding" evidence="13">
    <location>
        <begin position="29"/>
        <end position="55"/>
    </location>
</feature>
<accession>A0ABQ4Q901</accession>
<proteinExistence type="inferred from homology"/>
<dbReference type="InterPro" id="IPR027256">
    <property type="entry name" value="P-typ_ATPase_IB"/>
</dbReference>
<keyword evidence="15" id="KW-1185">Reference proteome</keyword>
<keyword evidence="4 10" id="KW-0479">Metal-binding</keyword>
<dbReference type="InterPro" id="IPR045800">
    <property type="entry name" value="HMBD"/>
</dbReference>
<dbReference type="InterPro" id="IPR044492">
    <property type="entry name" value="P_typ_ATPase_HD_dom"/>
</dbReference>
<keyword evidence="8 10" id="KW-1133">Transmembrane helix</keyword>
<dbReference type="EMBL" id="BPMK01000016">
    <property type="protein sequence ID" value="GIZ53300.1"/>
    <property type="molecule type" value="Genomic_DNA"/>
</dbReference>
<dbReference type="Gene3D" id="2.70.150.10">
    <property type="entry name" value="Calcium-transporting ATPase, cytoplasmic transduction domain A"/>
    <property type="match status" value="1"/>
</dbReference>
<evidence type="ECO:0000256" key="1">
    <source>
        <dbReference type="ARBA" id="ARBA00004127"/>
    </source>
</evidence>
<dbReference type="InterPro" id="IPR008250">
    <property type="entry name" value="ATPase_P-typ_transduc_dom_A_sf"/>
</dbReference>
<feature type="transmembrane region" description="Helical" evidence="10">
    <location>
        <begin position="108"/>
        <end position="126"/>
    </location>
</feature>
<dbReference type="InterPro" id="IPR023298">
    <property type="entry name" value="ATPase_P-typ_TM_dom_sf"/>
</dbReference>
<dbReference type="NCBIfam" id="TIGR01525">
    <property type="entry name" value="ATPase-IB_hvy"/>
    <property type="match status" value="1"/>
</dbReference>
<dbReference type="Gene3D" id="3.40.1110.10">
    <property type="entry name" value="Calcium-transporting ATPase, cytoplasmic domain N"/>
    <property type="match status" value="1"/>
</dbReference>
<keyword evidence="3 10" id="KW-0812">Transmembrane</keyword>
<comment type="similarity">
    <text evidence="2 10">Belongs to the cation transport ATPase (P-type) (TC 3.A.3) family. Type IB subfamily.</text>
</comment>
<name>A0ABQ4Q901_9BURK</name>
<dbReference type="PROSITE" id="PS00154">
    <property type="entry name" value="ATPASE_E1_E2"/>
    <property type="match status" value="1"/>
</dbReference>
<sequence>MDRFKADPEAYLQPQPSAPVAMPAPEGTVYTCPMHPEIRQPQPGNCPKCGMALEPLMPSLEEEENPELADFRRRFRWTLPLTVVVTILAMFGHRIFPNGLPGQSWLELVLATPVVLYAGWPFFVRWAQSLANRSPNMWTLIGTGTGAAYGYSILATVAPGLFPATFQMHGRVGVYYEAAAVIISLTLLGQILELRARSRTSAAIRSLLGLAPRTARRINADCVEEDVPLHHVHIGDVLRVRPGEKVPVDGEVLEGESALDESMLTGEPVPATKRPGDKLIGATINTSGSLVMRAEKVGSQTMLSQIVQMVANAQRSRAPMQRLADVVAGYFVLVVVVIAALTLLGWGVFGPEPSWVYGFVNAVAVLIIACPCALGLATPMSIMAATGRAATQGILFRDAAAIEAMRKIDTLIVDKTGTLTEGKPAFDRVVAAPGFDGVDVLRMAASIDQGSEHPLAHAIMDEARRRGISLDKPQTFESSSGIGVRGTISGRRIALGNTALMEQEKIDWKVLAREAENLRAEGASVMYLAADGQLVGLLAVSDPVKITTPEALQTLREAGLNVVMATGDGVTTARSVAKRLGIAQVYGEVKPQDKLQLVERLQKQGKVVAMAGDGINDSPALARADVGLAMGTGTDVAINSAHVTLVKGDLRAIARARLLSVETVRNMRQNLGFAFIYNALGIPLAAGLLYPFTGQLLSPMIAALAMSLSSVSVIANALRLRGAGR</sequence>
<protein>
    <submittedName>
        <fullName evidence="14">Copper-translocating P-type ATPase</fullName>
    </submittedName>
</protein>
<gene>
    <name evidence="14" type="ORF">NCCP691_33140</name>
</gene>
<evidence type="ECO:0000313" key="15">
    <source>
        <dbReference type="Proteomes" id="UP000887222"/>
    </source>
</evidence>
<dbReference type="PRINTS" id="PR00119">
    <property type="entry name" value="CATATPASE"/>
</dbReference>
<dbReference type="Pfam" id="PF19335">
    <property type="entry name" value="HMBD"/>
    <property type="match status" value="1"/>
</dbReference>
<evidence type="ECO:0000313" key="14">
    <source>
        <dbReference type="EMBL" id="GIZ53300.1"/>
    </source>
</evidence>
<keyword evidence="6 10" id="KW-0067">ATP-binding</keyword>
<keyword evidence="9 10" id="KW-0472">Membrane</keyword>
<dbReference type="SUPFAM" id="SSF81665">
    <property type="entry name" value="Calcium ATPase, transmembrane domain M"/>
    <property type="match status" value="1"/>
</dbReference>
<evidence type="ECO:0000256" key="9">
    <source>
        <dbReference type="ARBA" id="ARBA00023136"/>
    </source>
</evidence>
<dbReference type="PANTHER" id="PTHR43520:SF8">
    <property type="entry name" value="P-TYPE CU(+) TRANSPORTER"/>
    <property type="match status" value="1"/>
</dbReference>
<dbReference type="PANTHER" id="PTHR43520">
    <property type="entry name" value="ATP7, ISOFORM B"/>
    <property type="match status" value="1"/>
</dbReference>
<feature type="region of interest" description="Disordered" evidence="11">
    <location>
        <begin position="1"/>
        <end position="24"/>
    </location>
</feature>
<dbReference type="CDD" id="cd02094">
    <property type="entry name" value="P-type_ATPase_Cu-like"/>
    <property type="match status" value="1"/>
</dbReference>
<dbReference type="NCBIfam" id="TIGR01511">
    <property type="entry name" value="ATPase-IB1_Cu"/>
    <property type="match status" value="1"/>
</dbReference>
<keyword evidence="7" id="KW-1278">Translocase</keyword>
<dbReference type="PRINTS" id="PR00943">
    <property type="entry name" value="CUATPASE"/>
</dbReference>
<dbReference type="InterPro" id="IPR001757">
    <property type="entry name" value="P_typ_ATPase"/>
</dbReference>
<evidence type="ECO:0000256" key="11">
    <source>
        <dbReference type="SAM" id="MobiDB-lite"/>
    </source>
</evidence>
<dbReference type="InterPro" id="IPR023299">
    <property type="entry name" value="ATPase_P-typ_cyto_dom_N"/>
</dbReference>
<feature type="transmembrane region" description="Helical" evidence="10">
    <location>
        <begin position="355"/>
        <end position="378"/>
    </location>
</feature>
<keyword evidence="10" id="KW-1003">Cell membrane</keyword>
<dbReference type="SFLD" id="SFLDF00027">
    <property type="entry name" value="p-type_atpase"/>
    <property type="match status" value="1"/>
</dbReference>
<dbReference type="Pfam" id="PF00702">
    <property type="entry name" value="Hydrolase"/>
    <property type="match status" value="1"/>
</dbReference>
<dbReference type="SFLD" id="SFLDG00002">
    <property type="entry name" value="C1.7:_P-type_atpase_like"/>
    <property type="match status" value="1"/>
</dbReference>
<evidence type="ECO:0000256" key="7">
    <source>
        <dbReference type="ARBA" id="ARBA00022967"/>
    </source>
</evidence>